<accession>A0AA96RHY3</accession>
<dbReference type="AlphaFoldDB" id="A0AA96RHY3"/>
<protein>
    <submittedName>
        <fullName evidence="5">Hsp20/alpha crystallin family protein</fullName>
    </submittedName>
</protein>
<dbReference type="InterPro" id="IPR002068">
    <property type="entry name" value="A-crystallin/Hsp20_dom"/>
</dbReference>
<dbReference type="InterPro" id="IPR031107">
    <property type="entry name" value="Small_HSP"/>
</dbReference>
<organism evidence="5 6">
    <name type="scientific">Paenibacillus roseopurpureus</name>
    <dbReference type="NCBI Taxonomy" id="2918901"/>
    <lineage>
        <taxon>Bacteria</taxon>
        <taxon>Bacillati</taxon>
        <taxon>Bacillota</taxon>
        <taxon>Bacilli</taxon>
        <taxon>Bacillales</taxon>
        <taxon>Paenibacillaceae</taxon>
        <taxon>Paenibacillus</taxon>
    </lineage>
</organism>
<reference evidence="5" key="1">
    <citation type="submission" date="2022-02" db="EMBL/GenBank/DDBJ databases">
        <title>Paenibacillus sp. MBLB1832 Whole Genome Shotgun Sequencing.</title>
        <authorList>
            <person name="Hwang C.Y."/>
            <person name="Cho E.-S."/>
            <person name="Seo M.-J."/>
        </authorList>
    </citation>
    <scope>NUCLEOTIDE SEQUENCE</scope>
    <source>
        <strain evidence="5">MBLB1832</strain>
    </source>
</reference>
<evidence type="ECO:0000313" key="5">
    <source>
        <dbReference type="EMBL" id="WNR43743.1"/>
    </source>
</evidence>
<dbReference type="KEGG" id="proo:MJB10_21970"/>
<dbReference type="CDD" id="cd06464">
    <property type="entry name" value="ACD_sHsps-like"/>
    <property type="match status" value="1"/>
</dbReference>
<evidence type="ECO:0000313" key="6">
    <source>
        <dbReference type="Proteomes" id="UP001304650"/>
    </source>
</evidence>
<sequence length="155" mass="17310">MQSQVMMAMNPPGNRSSKPDWKGLSAQAGDVLGPEFWQDIASLIPLTGPRVDMYETPQELVVVAEVPGLSSPENIQLSFRDQSLLIRGMLVRPYGVSDEQMRLSERYFGSFERALRLPGRALIDGMRAQYHNGLLIIRIPLAPPDGEKMIPIQFT</sequence>
<evidence type="ECO:0000256" key="3">
    <source>
        <dbReference type="SAM" id="MobiDB-lite"/>
    </source>
</evidence>
<dbReference type="PANTHER" id="PTHR11527">
    <property type="entry name" value="HEAT-SHOCK PROTEIN 20 FAMILY MEMBER"/>
    <property type="match status" value="1"/>
</dbReference>
<dbReference type="RefSeq" id="WP_314798475.1">
    <property type="nucleotide sequence ID" value="NZ_CP130319.1"/>
</dbReference>
<dbReference type="Proteomes" id="UP001304650">
    <property type="component" value="Chromosome"/>
</dbReference>
<feature type="region of interest" description="Disordered" evidence="3">
    <location>
        <begin position="1"/>
        <end position="20"/>
    </location>
</feature>
<evidence type="ECO:0000259" key="4">
    <source>
        <dbReference type="PROSITE" id="PS01031"/>
    </source>
</evidence>
<name>A0AA96RHY3_9BACL</name>
<keyword evidence="6" id="KW-1185">Reference proteome</keyword>
<evidence type="ECO:0000256" key="2">
    <source>
        <dbReference type="RuleBase" id="RU003616"/>
    </source>
</evidence>
<gene>
    <name evidence="5" type="ORF">MJB10_21970</name>
</gene>
<comment type="similarity">
    <text evidence="1 2">Belongs to the small heat shock protein (HSP20) family.</text>
</comment>
<evidence type="ECO:0000256" key="1">
    <source>
        <dbReference type="PROSITE-ProRule" id="PRU00285"/>
    </source>
</evidence>
<feature type="domain" description="SHSP" evidence="4">
    <location>
        <begin position="42"/>
        <end position="155"/>
    </location>
</feature>
<dbReference type="Pfam" id="PF00011">
    <property type="entry name" value="HSP20"/>
    <property type="match status" value="1"/>
</dbReference>
<dbReference type="EMBL" id="CP130319">
    <property type="protein sequence ID" value="WNR43743.1"/>
    <property type="molecule type" value="Genomic_DNA"/>
</dbReference>
<proteinExistence type="inferred from homology"/>
<dbReference type="PROSITE" id="PS01031">
    <property type="entry name" value="SHSP"/>
    <property type="match status" value="1"/>
</dbReference>
<dbReference type="SUPFAM" id="SSF49764">
    <property type="entry name" value="HSP20-like chaperones"/>
    <property type="match status" value="1"/>
</dbReference>
<dbReference type="Gene3D" id="2.60.40.790">
    <property type="match status" value="1"/>
</dbReference>
<dbReference type="InterPro" id="IPR008978">
    <property type="entry name" value="HSP20-like_chaperone"/>
</dbReference>